<sequence length="133" mass="13940">MSDEHDGRPTRVVLDASAIIEFTRQSIHVGELLAEVADEGAVAALPVVCLVEAHHAVADTDRLDLLVNHRATALLADQPADWLALAATYDIVGRIDAASAVLAAIDHNCGVLTRQTGLYAGLDEGGLVIPIGE</sequence>
<evidence type="ECO:0000313" key="2">
    <source>
        <dbReference type="Proteomes" id="UP000502508"/>
    </source>
</evidence>
<keyword evidence="2" id="KW-1185">Reference proteome</keyword>
<dbReference type="KEGG" id="pfla:Pflav_024320"/>
<evidence type="ECO:0000313" key="1">
    <source>
        <dbReference type="EMBL" id="BCB76022.1"/>
    </source>
</evidence>
<dbReference type="RefSeq" id="WP_173036122.1">
    <property type="nucleotide sequence ID" value="NZ_AP022870.1"/>
</dbReference>
<dbReference type="Proteomes" id="UP000502508">
    <property type="component" value="Chromosome"/>
</dbReference>
<reference evidence="1 2" key="1">
    <citation type="submission" date="2020-03" db="EMBL/GenBank/DDBJ databases">
        <title>Whole genome shotgun sequence of Phytohabitans flavus NBRC 107702.</title>
        <authorList>
            <person name="Komaki H."/>
            <person name="Tamura T."/>
        </authorList>
    </citation>
    <scope>NUCLEOTIDE SEQUENCE [LARGE SCALE GENOMIC DNA]</scope>
    <source>
        <strain evidence="1 2">NBRC 107702</strain>
    </source>
</reference>
<name>A0A6F8XQA9_9ACTN</name>
<accession>A0A6F8XQA9</accession>
<protein>
    <recommendedName>
        <fullName evidence="3">PIN domain-containing protein</fullName>
    </recommendedName>
</protein>
<evidence type="ECO:0008006" key="3">
    <source>
        <dbReference type="Google" id="ProtNLM"/>
    </source>
</evidence>
<dbReference type="EMBL" id="AP022870">
    <property type="protein sequence ID" value="BCB76022.1"/>
    <property type="molecule type" value="Genomic_DNA"/>
</dbReference>
<gene>
    <name evidence="1" type="ORF">Pflav_024320</name>
</gene>
<proteinExistence type="predicted"/>
<organism evidence="1 2">
    <name type="scientific">Phytohabitans flavus</name>
    <dbReference type="NCBI Taxonomy" id="1076124"/>
    <lineage>
        <taxon>Bacteria</taxon>
        <taxon>Bacillati</taxon>
        <taxon>Actinomycetota</taxon>
        <taxon>Actinomycetes</taxon>
        <taxon>Micromonosporales</taxon>
        <taxon>Micromonosporaceae</taxon>
    </lineage>
</organism>
<dbReference type="AlphaFoldDB" id="A0A6F8XQA9"/>
<reference evidence="1 2" key="2">
    <citation type="submission" date="2020-03" db="EMBL/GenBank/DDBJ databases">
        <authorList>
            <person name="Ichikawa N."/>
            <person name="Kimura A."/>
            <person name="Kitahashi Y."/>
            <person name="Uohara A."/>
        </authorList>
    </citation>
    <scope>NUCLEOTIDE SEQUENCE [LARGE SCALE GENOMIC DNA]</scope>
    <source>
        <strain evidence="1 2">NBRC 107702</strain>
    </source>
</reference>